<reference evidence="1" key="1">
    <citation type="submission" date="2014-07" db="EMBL/GenBank/DDBJ databases">
        <authorList>
            <person name="Martin A.A"/>
            <person name="De Silva N."/>
        </authorList>
    </citation>
    <scope>NUCLEOTIDE SEQUENCE</scope>
</reference>
<reference evidence="2" key="2">
    <citation type="submission" date="2015-08" db="UniProtKB">
        <authorList>
            <consortium name="WormBaseParasite"/>
        </authorList>
    </citation>
    <scope>IDENTIFICATION</scope>
</reference>
<keyword evidence="1" id="KW-1185">Reference proteome</keyword>
<name>A0A0K0FQC6_STRVS</name>
<proteinExistence type="predicted"/>
<dbReference type="AlphaFoldDB" id="A0A0K0FQC6"/>
<dbReference type="WBParaSite" id="SVE_1161300.1">
    <property type="protein sequence ID" value="SVE_1161300.1"/>
    <property type="gene ID" value="SVE_1161300"/>
</dbReference>
<evidence type="ECO:0000313" key="1">
    <source>
        <dbReference type="Proteomes" id="UP000035680"/>
    </source>
</evidence>
<protein>
    <submittedName>
        <fullName evidence="2">N-acetyltransferase domain-containing protein</fullName>
    </submittedName>
</protein>
<evidence type="ECO:0000313" key="2">
    <source>
        <dbReference type="WBParaSite" id="SVE_1161300.1"/>
    </source>
</evidence>
<sequence length="86" mass="9949">MILKGDNNLRRGLILDKLSSKDNYKIWKEDVETLLETLDTNLEVICKNDYEGKKIATQVLKLTLSEELRNQFIDNQSPANIINDIK</sequence>
<accession>A0A0K0FQC6</accession>
<dbReference type="Proteomes" id="UP000035680">
    <property type="component" value="Unassembled WGS sequence"/>
</dbReference>
<organism evidence="1 2">
    <name type="scientific">Strongyloides venezuelensis</name>
    <name type="common">Threadworm</name>
    <dbReference type="NCBI Taxonomy" id="75913"/>
    <lineage>
        <taxon>Eukaryota</taxon>
        <taxon>Metazoa</taxon>
        <taxon>Ecdysozoa</taxon>
        <taxon>Nematoda</taxon>
        <taxon>Chromadorea</taxon>
        <taxon>Rhabditida</taxon>
        <taxon>Tylenchina</taxon>
        <taxon>Panagrolaimomorpha</taxon>
        <taxon>Strongyloidoidea</taxon>
        <taxon>Strongyloididae</taxon>
        <taxon>Strongyloides</taxon>
    </lineage>
</organism>